<gene>
    <name evidence="2" type="ORF">WG617_03025</name>
</gene>
<keyword evidence="3" id="KW-1185">Reference proteome</keyword>
<keyword evidence="1" id="KW-0472">Membrane</keyword>
<reference evidence="2" key="1">
    <citation type="submission" date="2024-03" db="EMBL/GenBank/DDBJ databases">
        <title>Complete genome sequence of Mycoplasma felifaucium Z921 isolated from the trachea of a cheetah.</title>
        <authorList>
            <person name="Spergser J."/>
        </authorList>
    </citation>
    <scope>NUCLEOTIDE SEQUENCE [LARGE SCALE GENOMIC DNA]</scope>
    <source>
        <strain evidence="2">Z921</strain>
    </source>
</reference>
<protein>
    <submittedName>
        <fullName evidence="2">Uncharacterized protein</fullName>
    </submittedName>
</protein>
<keyword evidence="1" id="KW-1133">Transmembrane helix</keyword>
<evidence type="ECO:0000313" key="2">
    <source>
        <dbReference type="EMBL" id="WXL28967.1"/>
    </source>
</evidence>
<dbReference type="RefSeq" id="WP_338822538.1">
    <property type="nucleotide sequence ID" value="NZ_CP148067.1"/>
</dbReference>
<sequence length="119" mass="13824">MQLTWVEYLSYTAIIIIALACLIIHAFMWYTLRSKEIMKKVKWTVLHETPLDNPYMLGGTGGINQIFKNIETGEVLRLDEMLKFTKFELYSMGLTKALHPKTGWYIRTLPNNLKIDNLG</sequence>
<feature type="transmembrane region" description="Helical" evidence="1">
    <location>
        <begin position="12"/>
        <end position="32"/>
    </location>
</feature>
<evidence type="ECO:0000313" key="3">
    <source>
        <dbReference type="Proteomes" id="UP001477443"/>
    </source>
</evidence>
<name>A0ABZ2RPQ6_9BACT</name>
<proteinExistence type="predicted"/>
<organism evidence="2 3">
    <name type="scientific">Mycoplasmopsis felifaucium</name>
    <dbReference type="NCBI Taxonomy" id="35768"/>
    <lineage>
        <taxon>Bacteria</taxon>
        <taxon>Bacillati</taxon>
        <taxon>Mycoplasmatota</taxon>
        <taxon>Mycoplasmoidales</taxon>
        <taxon>Metamycoplasmataceae</taxon>
        <taxon>Mycoplasmopsis</taxon>
    </lineage>
</organism>
<dbReference type="EMBL" id="CP148067">
    <property type="protein sequence ID" value="WXL28967.1"/>
    <property type="molecule type" value="Genomic_DNA"/>
</dbReference>
<dbReference type="Proteomes" id="UP001477443">
    <property type="component" value="Chromosome"/>
</dbReference>
<keyword evidence="1" id="KW-0812">Transmembrane</keyword>
<evidence type="ECO:0000256" key="1">
    <source>
        <dbReference type="SAM" id="Phobius"/>
    </source>
</evidence>
<accession>A0ABZ2RPQ6</accession>